<dbReference type="InterPro" id="IPR002575">
    <property type="entry name" value="Aminoglycoside_PTrfase"/>
</dbReference>
<comment type="caution">
    <text evidence="2">The sequence shown here is derived from an EMBL/GenBank/DDBJ whole genome shotgun (WGS) entry which is preliminary data.</text>
</comment>
<organism evidence="2 3">
    <name type="scientific">Nostocoides japonicum T1-X7</name>
    <dbReference type="NCBI Taxonomy" id="1194083"/>
    <lineage>
        <taxon>Bacteria</taxon>
        <taxon>Bacillati</taxon>
        <taxon>Actinomycetota</taxon>
        <taxon>Actinomycetes</taxon>
        <taxon>Micrococcales</taxon>
        <taxon>Intrasporangiaceae</taxon>
        <taxon>Nostocoides</taxon>
    </lineage>
</organism>
<evidence type="ECO:0000313" key="3">
    <source>
        <dbReference type="Proteomes" id="UP000035721"/>
    </source>
</evidence>
<gene>
    <name evidence="2" type="ORF">BN12_770005</name>
</gene>
<evidence type="ECO:0000259" key="1">
    <source>
        <dbReference type="Pfam" id="PF01636"/>
    </source>
</evidence>
<reference evidence="2 3" key="1">
    <citation type="journal article" date="2013" name="ISME J.">
        <title>A metabolic model for members of the genus Tetrasphaera involved in enhanced biological phosphorus removal.</title>
        <authorList>
            <person name="Kristiansen R."/>
            <person name="Nguyen H.T.T."/>
            <person name="Saunders A.M."/>
            <person name="Nielsen J.L."/>
            <person name="Wimmer R."/>
            <person name="Le V.Q."/>
            <person name="McIlroy S.J."/>
            <person name="Petrovski S."/>
            <person name="Seviour R.J."/>
            <person name="Calteau A."/>
            <person name="Nielsen K.L."/>
            <person name="Nielsen P.H."/>
        </authorList>
    </citation>
    <scope>NUCLEOTIDE SEQUENCE [LARGE SCALE GENOMIC DNA]</scope>
    <source>
        <strain evidence="2 3">T1-X7</strain>
    </source>
</reference>
<feature type="domain" description="Aminoglycoside phosphotransferase" evidence="1">
    <location>
        <begin position="26"/>
        <end position="169"/>
    </location>
</feature>
<dbReference type="Proteomes" id="UP000035721">
    <property type="component" value="Unassembled WGS sequence"/>
</dbReference>
<dbReference type="SUPFAM" id="SSF56112">
    <property type="entry name" value="Protein kinase-like (PK-like)"/>
    <property type="match status" value="1"/>
</dbReference>
<dbReference type="STRING" id="1194083.BN12_770005"/>
<proteinExistence type="predicted"/>
<dbReference type="RefSeq" id="WP_235432366.1">
    <property type="nucleotide sequence ID" value="NZ_HF570958.1"/>
</dbReference>
<evidence type="ECO:0000313" key="2">
    <source>
        <dbReference type="EMBL" id="CCH80141.1"/>
    </source>
</evidence>
<dbReference type="EMBL" id="CAJB01000411">
    <property type="protein sequence ID" value="CCH80141.1"/>
    <property type="molecule type" value="Genomic_DNA"/>
</dbReference>
<dbReference type="InterPro" id="IPR011009">
    <property type="entry name" value="Kinase-like_dom_sf"/>
</dbReference>
<keyword evidence="3" id="KW-1185">Reference proteome</keyword>
<dbReference type="Gene3D" id="3.90.1200.10">
    <property type="match status" value="1"/>
</dbReference>
<sequence>MADPDDIPLVGGNMGEVFRRGDTVVRRAGSWTPAVHRLLWRLHEAGVEGVPRPIATEDGTEILSYVEGEVPRYPLPGWVWGVPALVSAARLLRRVHDATLGGPWEGPWRSPVHEPVETVCHNDFAPYNLAFADGRVVGAIDWDYASPGPRIWDLAYLAYRLVPLTTVPDDAFTPQERAARLALLLGAYGSDAEPAELVQVVVDRLRELAALTDELAEQLGKPELHEHAALYRVDASALAENADGSV</sequence>
<accession>A0A077M2Y8</accession>
<dbReference type="AlphaFoldDB" id="A0A077M2Y8"/>
<dbReference type="Pfam" id="PF01636">
    <property type="entry name" value="APH"/>
    <property type="match status" value="1"/>
</dbReference>
<name>A0A077M2Y8_9MICO</name>
<protein>
    <recommendedName>
        <fullName evidence="1">Aminoglycoside phosphotransferase domain-containing protein</fullName>
    </recommendedName>
</protein>